<dbReference type="GO" id="GO:0005886">
    <property type="term" value="C:plasma membrane"/>
    <property type="evidence" value="ECO:0007669"/>
    <property type="project" value="TreeGrafter"/>
</dbReference>
<dbReference type="NCBIfam" id="TIGR00026">
    <property type="entry name" value="hi_GC_TIGR00026"/>
    <property type="match status" value="1"/>
</dbReference>
<dbReference type="Pfam" id="PF04075">
    <property type="entry name" value="F420H2_quin_red"/>
    <property type="match status" value="1"/>
</dbReference>
<proteinExistence type="inferred from homology"/>
<comment type="catalytic activity">
    <reaction evidence="2">
        <text>oxidized coenzyme F420-(gamma-L-Glu)(n) + a quinol + H(+) = reduced coenzyme F420-(gamma-L-Glu)(n) + a quinone</text>
        <dbReference type="Rhea" id="RHEA:39663"/>
        <dbReference type="Rhea" id="RHEA-COMP:12939"/>
        <dbReference type="Rhea" id="RHEA-COMP:14378"/>
        <dbReference type="ChEBI" id="CHEBI:15378"/>
        <dbReference type="ChEBI" id="CHEBI:24646"/>
        <dbReference type="ChEBI" id="CHEBI:132124"/>
        <dbReference type="ChEBI" id="CHEBI:133980"/>
        <dbReference type="ChEBI" id="CHEBI:139511"/>
    </reaction>
</comment>
<evidence type="ECO:0000313" key="3">
    <source>
        <dbReference type="EMBL" id="SEP51005.1"/>
    </source>
</evidence>
<evidence type="ECO:0000313" key="4">
    <source>
        <dbReference type="Proteomes" id="UP000198582"/>
    </source>
</evidence>
<dbReference type="GO" id="GO:0016491">
    <property type="term" value="F:oxidoreductase activity"/>
    <property type="evidence" value="ECO:0007669"/>
    <property type="project" value="InterPro"/>
</dbReference>
<dbReference type="PANTHER" id="PTHR39428:SF3">
    <property type="entry name" value="DEAZAFLAVIN-DEPENDENT NITROREDUCTASE"/>
    <property type="match status" value="1"/>
</dbReference>
<evidence type="ECO:0000256" key="1">
    <source>
        <dbReference type="ARBA" id="ARBA00008710"/>
    </source>
</evidence>
<dbReference type="STRING" id="394193.SAMN04489732_115103"/>
<gene>
    <name evidence="3" type="ORF">SAMN04489732_115103</name>
</gene>
<name>A0A1H8YFS8_9PSEU</name>
<dbReference type="Proteomes" id="UP000198582">
    <property type="component" value="Unassembled WGS sequence"/>
</dbReference>
<dbReference type="AlphaFoldDB" id="A0A1H8YFS8"/>
<keyword evidence="4" id="KW-1185">Reference proteome</keyword>
<dbReference type="GO" id="GO:0070967">
    <property type="term" value="F:coenzyme F420 binding"/>
    <property type="evidence" value="ECO:0007669"/>
    <property type="project" value="TreeGrafter"/>
</dbReference>
<comment type="similarity">
    <text evidence="1">Belongs to the F420H(2)-dependent quinone reductase family.</text>
</comment>
<accession>A0A1H8YFS8</accession>
<sequence>MRPDPAGIVTVRVGLTSGMADEKAELSPTGWVQDQTKTILETGTTEGLQVAGSPIVLLTLRGAKSGKLRYTPVMRVEHEGSYAVVASKGGADEHPVWYYNIKAYPEFPLQDGTVTKDYVAREVEGDERAAWWERSVAAYPPYADYQKKTDRQIPVFVLEPKA</sequence>
<dbReference type="Gene3D" id="2.30.110.10">
    <property type="entry name" value="Electron Transport, Fmn-binding Protein, Chain A"/>
    <property type="match status" value="1"/>
</dbReference>
<organism evidence="3 4">
    <name type="scientific">Amycolatopsis saalfeldensis</name>
    <dbReference type="NCBI Taxonomy" id="394193"/>
    <lineage>
        <taxon>Bacteria</taxon>
        <taxon>Bacillati</taxon>
        <taxon>Actinomycetota</taxon>
        <taxon>Actinomycetes</taxon>
        <taxon>Pseudonocardiales</taxon>
        <taxon>Pseudonocardiaceae</taxon>
        <taxon>Amycolatopsis</taxon>
    </lineage>
</organism>
<protein>
    <submittedName>
        <fullName evidence="3">Deazaflavin-dependent oxidoreductase, nitroreductase family</fullName>
    </submittedName>
</protein>
<dbReference type="PANTHER" id="PTHR39428">
    <property type="entry name" value="F420H(2)-DEPENDENT QUINONE REDUCTASE RV1261C"/>
    <property type="match status" value="1"/>
</dbReference>
<evidence type="ECO:0000256" key="2">
    <source>
        <dbReference type="ARBA" id="ARBA00049106"/>
    </source>
</evidence>
<dbReference type="EMBL" id="FOEF01000015">
    <property type="protein sequence ID" value="SEP51005.1"/>
    <property type="molecule type" value="Genomic_DNA"/>
</dbReference>
<dbReference type="InterPro" id="IPR012349">
    <property type="entry name" value="Split_barrel_FMN-bd"/>
</dbReference>
<reference evidence="4" key="1">
    <citation type="submission" date="2016-10" db="EMBL/GenBank/DDBJ databases">
        <authorList>
            <person name="Varghese N."/>
            <person name="Submissions S."/>
        </authorList>
    </citation>
    <scope>NUCLEOTIDE SEQUENCE [LARGE SCALE GENOMIC DNA]</scope>
    <source>
        <strain evidence="4">DSM 44993</strain>
    </source>
</reference>
<dbReference type="InterPro" id="IPR004378">
    <property type="entry name" value="F420H2_quin_Rdtase"/>
</dbReference>